<keyword evidence="3" id="KW-1185">Reference proteome</keyword>
<feature type="region of interest" description="Disordered" evidence="1">
    <location>
        <begin position="75"/>
        <end position="117"/>
    </location>
</feature>
<evidence type="ECO:0000313" key="2">
    <source>
        <dbReference type="EMBL" id="KAH0553520.1"/>
    </source>
</evidence>
<evidence type="ECO:0000313" key="3">
    <source>
        <dbReference type="Proteomes" id="UP000826195"/>
    </source>
</evidence>
<comment type="caution">
    <text evidence="2">The sequence shown here is derived from an EMBL/GenBank/DDBJ whole genome shotgun (WGS) entry which is preliminary data.</text>
</comment>
<protein>
    <submittedName>
        <fullName evidence="2">Uncharacterized protein</fullName>
    </submittedName>
</protein>
<reference evidence="2 3" key="1">
    <citation type="journal article" date="2021" name="J. Hered.">
        <title>A chromosome-level genome assembly of the parasitoid wasp, Cotesia glomerata (Hymenoptera: Braconidae).</title>
        <authorList>
            <person name="Pinto B.J."/>
            <person name="Weis J.J."/>
            <person name="Gamble T."/>
            <person name="Ode P.J."/>
            <person name="Paul R."/>
            <person name="Zaspel J.M."/>
        </authorList>
    </citation>
    <scope>NUCLEOTIDE SEQUENCE [LARGE SCALE GENOMIC DNA]</scope>
    <source>
        <strain evidence="2">CgM1</strain>
    </source>
</reference>
<organism evidence="2 3">
    <name type="scientific">Cotesia glomerata</name>
    <name type="common">Lepidopteran parasitic wasp</name>
    <name type="synonym">Apanteles glomeratus</name>
    <dbReference type="NCBI Taxonomy" id="32391"/>
    <lineage>
        <taxon>Eukaryota</taxon>
        <taxon>Metazoa</taxon>
        <taxon>Ecdysozoa</taxon>
        <taxon>Arthropoda</taxon>
        <taxon>Hexapoda</taxon>
        <taxon>Insecta</taxon>
        <taxon>Pterygota</taxon>
        <taxon>Neoptera</taxon>
        <taxon>Endopterygota</taxon>
        <taxon>Hymenoptera</taxon>
        <taxon>Apocrita</taxon>
        <taxon>Ichneumonoidea</taxon>
        <taxon>Braconidae</taxon>
        <taxon>Microgastrinae</taxon>
        <taxon>Cotesia</taxon>
    </lineage>
</organism>
<dbReference type="EMBL" id="JAHXZJ010001119">
    <property type="protein sequence ID" value="KAH0553520.1"/>
    <property type="molecule type" value="Genomic_DNA"/>
</dbReference>
<evidence type="ECO:0000256" key="1">
    <source>
        <dbReference type="SAM" id="MobiDB-lite"/>
    </source>
</evidence>
<dbReference type="AlphaFoldDB" id="A0AAV7ILN3"/>
<dbReference type="Proteomes" id="UP000826195">
    <property type="component" value="Unassembled WGS sequence"/>
</dbReference>
<sequence>MSDSTSEISSLAYERSDISGLVKIESGFGFGFDADRVINHLLAWPPLSGQARRARHLNPEEKPEFSLVARVTVEKSADPTSRSSSRFAFEFKSRPENPGGDSRRSAKAPGYSKQFTW</sequence>
<accession>A0AAV7ILN3</accession>
<name>A0AAV7ILN3_COTGL</name>
<proteinExistence type="predicted"/>
<gene>
    <name evidence="2" type="ORF">KQX54_001876</name>
</gene>